<dbReference type="Proteomes" id="UP001439008">
    <property type="component" value="Unassembled WGS sequence"/>
</dbReference>
<protein>
    <submittedName>
        <fullName evidence="2">Uncharacterized protein</fullName>
    </submittedName>
</protein>
<keyword evidence="3" id="KW-1185">Reference proteome</keyword>
<dbReference type="EMBL" id="JBDODL010000169">
    <property type="protein sequence ID" value="MES1918972.1"/>
    <property type="molecule type" value="Genomic_DNA"/>
</dbReference>
<evidence type="ECO:0000313" key="3">
    <source>
        <dbReference type="Proteomes" id="UP001439008"/>
    </source>
</evidence>
<sequence length="207" mass="23664">MSAANLVFVLFANTVLSYAIKNCVLGKKNGHFSARNIVVQQDKFVTTKCFYSNKNITLYCNPSSRPYFSSNETCPVKKCSNDLNYTCAYGACFARQTTNVLVNGKIVSTFEEEFYCHRLRYLLRFRRQNITNRNNKSINIQFKYDQKRPLKNLIQTPFCKHTINSGCEIKAREGMSLFVEPHVLSPLSTVNVEDDKVIEVKQKGLSA</sequence>
<name>A0ABV2AH97_9EUKA</name>
<feature type="signal peptide" evidence="1">
    <location>
        <begin position="1"/>
        <end position="19"/>
    </location>
</feature>
<evidence type="ECO:0000313" key="2">
    <source>
        <dbReference type="EMBL" id="MES1918972.1"/>
    </source>
</evidence>
<proteinExistence type="predicted"/>
<gene>
    <name evidence="2" type="ORF">MHBO_000856</name>
</gene>
<reference evidence="2 3" key="1">
    <citation type="journal article" date="2024" name="BMC Biol.">
        <title>Comparative genomics of Ascetosporea gives new insight into the evolutionary basis for animal parasitism in Rhizaria.</title>
        <authorList>
            <person name="Hiltunen Thoren M."/>
            <person name="Onut-Brannstrom I."/>
            <person name="Alfjorden A."/>
            <person name="Peckova H."/>
            <person name="Swords F."/>
            <person name="Hooper C."/>
            <person name="Holzer A.S."/>
            <person name="Bass D."/>
            <person name="Burki F."/>
        </authorList>
    </citation>
    <scope>NUCLEOTIDE SEQUENCE [LARGE SCALE GENOMIC DNA]</scope>
    <source>
        <strain evidence="2">20-A016</strain>
    </source>
</reference>
<evidence type="ECO:0000256" key="1">
    <source>
        <dbReference type="SAM" id="SignalP"/>
    </source>
</evidence>
<organism evidence="2 3">
    <name type="scientific">Bonamia ostreae</name>
    <dbReference type="NCBI Taxonomy" id="126728"/>
    <lineage>
        <taxon>Eukaryota</taxon>
        <taxon>Sar</taxon>
        <taxon>Rhizaria</taxon>
        <taxon>Endomyxa</taxon>
        <taxon>Ascetosporea</taxon>
        <taxon>Haplosporida</taxon>
        <taxon>Bonamia</taxon>
    </lineage>
</organism>
<feature type="chain" id="PRO_5045335286" evidence="1">
    <location>
        <begin position="20"/>
        <end position="207"/>
    </location>
</feature>
<comment type="caution">
    <text evidence="2">The sequence shown here is derived from an EMBL/GenBank/DDBJ whole genome shotgun (WGS) entry which is preliminary data.</text>
</comment>
<accession>A0ABV2AH97</accession>
<keyword evidence="1" id="KW-0732">Signal</keyword>